<gene>
    <name evidence="1" type="ORF">A1356_10265</name>
</gene>
<dbReference type="Proteomes" id="UP000077734">
    <property type="component" value="Unassembled WGS sequence"/>
</dbReference>
<evidence type="ECO:0000313" key="1">
    <source>
        <dbReference type="EMBL" id="OAI26995.1"/>
    </source>
</evidence>
<name>A0AA91DE50_9GAMM</name>
<organism evidence="1 2">
    <name type="scientific">Methylomonas koyamae</name>
    <dbReference type="NCBI Taxonomy" id="702114"/>
    <lineage>
        <taxon>Bacteria</taxon>
        <taxon>Pseudomonadati</taxon>
        <taxon>Pseudomonadota</taxon>
        <taxon>Gammaproteobacteria</taxon>
        <taxon>Methylococcales</taxon>
        <taxon>Methylococcaceae</taxon>
        <taxon>Methylomonas</taxon>
    </lineage>
</organism>
<sequence>MIVSSWRSVGIVTDWTLVGMCRQVGGREISTKVLIYATQYNVMLFPASAARYCPNAGLDNLVTNNSPFAKAMFASAVAHIADTAFFKAGFALAVERTS</sequence>
<comment type="caution">
    <text evidence="1">The sequence shown here is derived from an EMBL/GenBank/DDBJ whole genome shotgun (WGS) entry which is preliminary data.</text>
</comment>
<proteinExistence type="predicted"/>
<accession>A0AA91DE50</accession>
<reference evidence="1 2" key="1">
    <citation type="submission" date="2016-03" db="EMBL/GenBank/DDBJ databases">
        <authorList>
            <person name="Heylen K."/>
            <person name="De Vos P."/>
            <person name="Vekeman B."/>
        </authorList>
    </citation>
    <scope>NUCLEOTIDE SEQUENCE [LARGE SCALE GENOMIC DNA]</scope>
    <source>
        <strain evidence="1 2">R-49807</strain>
    </source>
</reference>
<evidence type="ECO:0000313" key="2">
    <source>
        <dbReference type="Proteomes" id="UP000077734"/>
    </source>
</evidence>
<dbReference type="AlphaFoldDB" id="A0AA91DE50"/>
<keyword evidence="2" id="KW-1185">Reference proteome</keyword>
<dbReference type="EMBL" id="LUUL01000067">
    <property type="protein sequence ID" value="OAI26995.1"/>
    <property type="molecule type" value="Genomic_DNA"/>
</dbReference>
<protein>
    <submittedName>
        <fullName evidence="1">Uncharacterized protein</fullName>
    </submittedName>
</protein>